<comment type="catalytic activity">
    <reaction evidence="6">
        <text>L-histidine(out) + L-arginine(in) = L-histidine(in) + L-arginine(out)</text>
        <dbReference type="Rhea" id="RHEA:71063"/>
        <dbReference type="ChEBI" id="CHEBI:32682"/>
        <dbReference type="ChEBI" id="CHEBI:57595"/>
    </reaction>
</comment>
<keyword evidence="4 8" id="KW-0472">Membrane</keyword>
<dbReference type="Gene3D" id="1.20.1280.290">
    <property type="match status" value="2"/>
</dbReference>
<feature type="region of interest" description="Disordered" evidence="7">
    <location>
        <begin position="149"/>
        <end position="181"/>
    </location>
</feature>
<gene>
    <name evidence="9" type="ORF">GP486_006242</name>
</gene>
<dbReference type="EMBL" id="JAGHQM010001345">
    <property type="protein sequence ID" value="KAH0555812.1"/>
    <property type="molecule type" value="Genomic_DNA"/>
</dbReference>
<dbReference type="FunFam" id="1.20.1280.290:FF:000009">
    <property type="entry name" value="PQ loop repeat family protein"/>
    <property type="match status" value="1"/>
</dbReference>
<evidence type="ECO:0000313" key="10">
    <source>
        <dbReference type="Proteomes" id="UP000750711"/>
    </source>
</evidence>
<feature type="transmembrane region" description="Helical" evidence="8">
    <location>
        <begin position="104"/>
        <end position="126"/>
    </location>
</feature>
<dbReference type="AlphaFoldDB" id="A0A9P8L3W0"/>
<organism evidence="9 10">
    <name type="scientific">Trichoglossum hirsutum</name>
    <dbReference type="NCBI Taxonomy" id="265104"/>
    <lineage>
        <taxon>Eukaryota</taxon>
        <taxon>Fungi</taxon>
        <taxon>Dikarya</taxon>
        <taxon>Ascomycota</taxon>
        <taxon>Pezizomycotina</taxon>
        <taxon>Geoglossomycetes</taxon>
        <taxon>Geoglossales</taxon>
        <taxon>Geoglossaceae</taxon>
        <taxon>Trichoglossum</taxon>
    </lineage>
</organism>
<evidence type="ECO:0000256" key="8">
    <source>
        <dbReference type="SAM" id="Phobius"/>
    </source>
</evidence>
<dbReference type="Proteomes" id="UP000750711">
    <property type="component" value="Unassembled WGS sequence"/>
</dbReference>
<dbReference type="PANTHER" id="PTHR16201">
    <property type="entry name" value="SEVEN TRANSMEMBRANE PROTEIN 1-RELATED"/>
    <property type="match status" value="1"/>
</dbReference>
<feature type="region of interest" description="Disordered" evidence="7">
    <location>
        <begin position="197"/>
        <end position="232"/>
    </location>
</feature>
<accession>A0A9P8L3W0</accession>
<evidence type="ECO:0000256" key="7">
    <source>
        <dbReference type="SAM" id="MobiDB-lite"/>
    </source>
</evidence>
<evidence type="ECO:0000256" key="6">
    <source>
        <dbReference type="ARBA" id="ARBA00050768"/>
    </source>
</evidence>
<name>A0A9P8L3W0_9PEZI</name>
<keyword evidence="10" id="KW-1185">Reference proteome</keyword>
<dbReference type="GO" id="GO:0034488">
    <property type="term" value="P:basic amino acid transmembrane export from vacuole"/>
    <property type="evidence" value="ECO:0007669"/>
    <property type="project" value="TreeGrafter"/>
</dbReference>
<dbReference type="SMART" id="SM00679">
    <property type="entry name" value="CTNS"/>
    <property type="match status" value="2"/>
</dbReference>
<dbReference type="InterPro" id="IPR006603">
    <property type="entry name" value="PQ-loop_rpt"/>
</dbReference>
<dbReference type="InterPro" id="IPR051415">
    <property type="entry name" value="LAAT-1"/>
</dbReference>
<dbReference type="Pfam" id="PF04193">
    <property type="entry name" value="PQ-loop"/>
    <property type="match status" value="2"/>
</dbReference>
<evidence type="ECO:0000256" key="1">
    <source>
        <dbReference type="ARBA" id="ARBA00004141"/>
    </source>
</evidence>
<sequence>MPPPWSFLQPYTTPSLPEHCEPASPFLTYLSSHLHTCLPTPLALLSTTLGTLSIASWLFAQLPQIFKNYSLQSTSGLSIYFLVEWCLGDSTNLLGALLTRQAVWQVVVAAYYVSVDIVLVWQYAWYTHLRPRREREKGWRWRFDWDNGSGDSSSQAPMEDATDEVLDNLPPAGEPTSVEIKGSGIEDGNFLRFDSPSTVSAASSLPREKERASPKPSGRLIRQPRQSSSPMPSPKTLLFLSMLCALASGQPTSLSVSPTNHRVKHSHAETAGRILSWCSTLLYLLSRLPQLYKNHVRRSTSGLSAKLFIAAFFGNLFYSTSLLANPCAWNDFPAYGGGGWVGPEGSVRWEWVGLAAPFWLGAAGVLGLDATVGLQFLIFGEGVDGVEPVVSENERGRGSWKQVKGWMRGWIPSPKRYGRGERDRLIDRRESSAYGTL</sequence>
<evidence type="ECO:0008006" key="11">
    <source>
        <dbReference type="Google" id="ProtNLM"/>
    </source>
</evidence>
<dbReference type="GO" id="GO:0015174">
    <property type="term" value="F:basic amino acid transmembrane transporter activity"/>
    <property type="evidence" value="ECO:0007669"/>
    <property type="project" value="TreeGrafter"/>
</dbReference>
<dbReference type="PANTHER" id="PTHR16201:SF34">
    <property type="entry name" value="LYSOSOMAL AMINO ACID TRANSPORTER 1"/>
    <property type="match status" value="1"/>
</dbReference>
<evidence type="ECO:0000313" key="9">
    <source>
        <dbReference type="EMBL" id="KAH0555812.1"/>
    </source>
</evidence>
<evidence type="ECO:0000256" key="3">
    <source>
        <dbReference type="ARBA" id="ARBA00022989"/>
    </source>
</evidence>
<comment type="caution">
    <text evidence="9">The sequence shown here is derived from an EMBL/GenBank/DDBJ whole genome shotgun (WGS) entry which is preliminary data.</text>
</comment>
<dbReference type="GO" id="GO:0000329">
    <property type="term" value="C:fungal-type vacuole membrane"/>
    <property type="evidence" value="ECO:0007669"/>
    <property type="project" value="TreeGrafter"/>
</dbReference>
<evidence type="ECO:0000256" key="2">
    <source>
        <dbReference type="ARBA" id="ARBA00022692"/>
    </source>
</evidence>
<proteinExistence type="inferred from homology"/>
<comment type="similarity">
    <text evidence="5">Belongs to the laat-1 family.</text>
</comment>
<feature type="transmembrane region" description="Helical" evidence="8">
    <location>
        <begin position="38"/>
        <end position="59"/>
    </location>
</feature>
<keyword evidence="2 8" id="KW-0812">Transmembrane</keyword>
<reference evidence="9" key="1">
    <citation type="submission" date="2021-03" db="EMBL/GenBank/DDBJ databases">
        <title>Comparative genomics and phylogenomic investigation of the class Geoglossomycetes provide insights into ecological specialization and systematics.</title>
        <authorList>
            <person name="Melie T."/>
            <person name="Pirro S."/>
            <person name="Miller A.N."/>
            <person name="Quandt A."/>
        </authorList>
    </citation>
    <scope>NUCLEOTIDE SEQUENCE</scope>
    <source>
        <strain evidence="9">CAQ_001_2017</strain>
    </source>
</reference>
<evidence type="ECO:0000256" key="5">
    <source>
        <dbReference type="ARBA" id="ARBA00038039"/>
    </source>
</evidence>
<evidence type="ECO:0000256" key="4">
    <source>
        <dbReference type="ARBA" id="ARBA00023136"/>
    </source>
</evidence>
<keyword evidence="3 8" id="KW-1133">Transmembrane helix</keyword>
<protein>
    <recommendedName>
        <fullName evidence="11">PQ loop repeat protein</fullName>
    </recommendedName>
</protein>
<comment type="subcellular location">
    <subcellularLocation>
        <location evidence="1">Membrane</location>
        <topology evidence="1">Multi-pass membrane protein</topology>
    </subcellularLocation>
</comment>